<dbReference type="Proteomes" id="UP001152607">
    <property type="component" value="Unassembled WGS sequence"/>
</dbReference>
<feature type="compositionally biased region" description="Polar residues" evidence="1">
    <location>
        <begin position="137"/>
        <end position="163"/>
    </location>
</feature>
<name>A0A9W4UND2_9PLEO</name>
<feature type="compositionally biased region" description="Low complexity" evidence="1">
    <location>
        <begin position="78"/>
        <end position="88"/>
    </location>
</feature>
<feature type="region of interest" description="Disordered" evidence="1">
    <location>
        <begin position="264"/>
        <end position="284"/>
    </location>
</feature>
<keyword evidence="3" id="KW-1185">Reference proteome</keyword>
<feature type="region of interest" description="Disordered" evidence="1">
    <location>
        <begin position="43"/>
        <end position="165"/>
    </location>
</feature>
<feature type="region of interest" description="Disordered" evidence="1">
    <location>
        <begin position="297"/>
        <end position="341"/>
    </location>
</feature>
<comment type="caution">
    <text evidence="2">The sequence shown here is derived from an EMBL/GenBank/DDBJ whole genome shotgun (WGS) entry which is preliminary data.</text>
</comment>
<feature type="compositionally biased region" description="Low complexity" evidence="1">
    <location>
        <begin position="265"/>
        <end position="277"/>
    </location>
</feature>
<reference evidence="2" key="1">
    <citation type="submission" date="2023-01" db="EMBL/GenBank/DDBJ databases">
        <authorList>
            <person name="Van Ghelder C."/>
            <person name="Rancurel C."/>
        </authorList>
    </citation>
    <scope>NUCLEOTIDE SEQUENCE</scope>
    <source>
        <strain evidence="2">CNCM I-4278</strain>
    </source>
</reference>
<feature type="compositionally biased region" description="Low complexity" evidence="1">
    <location>
        <begin position="314"/>
        <end position="327"/>
    </location>
</feature>
<dbReference type="EMBL" id="CAOQHR010000009">
    <property type="protein sequence ID" value="CAI6339165.1"/>
    <property type="molecule type" value="Genomic_DNA"/>
</dbReference>
<feature type="compositionally biased region" description="Low complexity" evidence="1">
    <location>
        <begin position="506"/>
        <end position="519"/>
    </location>
</feature>
<dbReference type="OrthoDB" id="10584324at2759"/>
<evidence type="ECO:0000313" key="2">
    <source>
        <dbReference type="EMBL" id="CAI6339165.1"/>
    </source>
</evidence>
<proteinExistence type="predicted"/>
<feature type="compositionally biased region" description="Polar residues" evidence="1">
    <location>
        <begin position="399"/>
        <end position="414"/>
    </location>
</feature>
<dbReference type="AlphaFoldDB" id="A0A9W4UND2"/>
<gene>
    <name evidence="2" type="ORF">PDIGIT_LOCUS12312</name>
</gene>
<feature type="region of interest" description="Disordered" evidence="1">
    <location>
        <begin position="466"/>
        <end position="527"/>
    </location>
</feature>
<feature type="compositionally biased region" description="Low complexity" evidence="1">
    <location>
        <begin position="376"/>
        <end position="386"/>
    </location>
</feature>
<organism evidence="2 3">
    <name type="scientific">Periconia digitata</name>
    <dbReference type="NCBI Taxonomy" id="1303443"/>
    <lineage>
        <taxon>Eukaryota</taxon>
        <taxon>Fungi</taxon>
        <taxon>Dikarya</taxon>
        <taxon>Ascomycota</taxon>
        <taxon>Pezizomycotina</taxon>
        <taxon>Dothideomycetes</taxon>
        <taxon>Pleosporomycetidae</taxon>
        <taxon>Pleosporales</taxon>
        <taxon>Massarineae</taxon>
        <taxon>Periconiaceae</taxon>
        <taxon>Periconia</taxon>
    </lineage>
</organism>
<feature type="region of interest" description="Disordered" evidence="1">
    <location>
        <begin position="372"/>
        <end position="452"/>
    </location>
</feature>
<sequence length="551" mass="61182">MGPGFPESCQESTRNRRRTLQSIRELSSQNGSLAGWRALSFESSTAYQQPEAPTEDEPKGQLEQSRVHQIRRKSLPSQGQGYYQQYQYRPRPLVYLSPDDTPSLYRSNTDPAGGKQVRFQDPAQSPRGLPGGHSRQHSLNSSVRARHSQGSPLSTVTEGQQIHAQRPLPRELALNYPMKYAQQPVSIGQISVRPPEGWNAQRERERMRREQETLTARLSQARERERNAAGVNGNHMVAQPASSIPLATTNPVFAQRHIGYAQPLSRSASVRSSQSVQDPRDYDFRYRDENQNTGWEYPIVRRHSQASARHRRTSSTPSRYPSITTTTPNAQPTGSSATHKSFIPRLSTNNTQNNELAPSKGRLEVFPTLANMSGEAPQTPATSASQQPPPPSQIPRRYSTPTQRTRVRSQSQPQVVPAARPTSLLVRENPDVARRQRQQHEVKPSQATVPSGFDTMAIWQAEMARQEDDKQEVQVTSSEKGRQPQRAAAAVAKSGDVALEKETTNSTSTWSSSSSAASPSKKKWARRSLSFSRGIVCRIFGSGSSTSSGSE</sequence>
<feature type="compositionally biased region" description="Polar residues" evidence="1">
    <location>
        <begin position="328"/>
        <end position="339"/>
    </location>
</feature>
<protein>
    <submittedName>
        <fullName evidence="2">Uncharacterized protein</fullName>
    </submittedName>
</protein>
<evidence type="ECO:0000256" key="1">
    <source>
        <dbReference type="SAM" id="MobiDB-lite"/>
    </source>
</evidence>
<accession>A0A9W4UND2</accession>
<feature type="compositionally biased region" description="Basic and acidic residues" evidence="1">
    <location>
        <begin position="428"/>
        <end position="443"/>
    </location>
</feature>
<evidence type="ECO:0000313" key="3">
    <source>
        <dbReference type="Proteomes" id="UP001152607"/>
    </source>
</evidence>
<feature type="compositionally biased region" description="Basic residues" evidence="1">
    <location>
        <begin position="300"/>
        <end position="313"/>
    </location>
</feature>